<evidence type="ECO:0000256" key="2">
    <source>
        <dbReference type="SAM" id="Phobius"/>
    </source>
</evidence>
<dbReference type="AlphaFoldDB" id="A0A6J6J1J2"/>
<feature type="transmembrane region" description="Helical" evidence="2">
    <location>
        <begin position="67"/>
        <end position="87"/>
    </location>
</feature>
<sequence length="463" mass="49448">MGSARHNPYMTNNEELDQRLKKADPAIKRLAPELREGLLASAIAADSKLTLRARFELLSQNLRQASLGLAVGGSAAAVAVAMVLTSAPTPLIQLSGMQGSANPESVSARMDGGADKMMMPYVNFEYVAGPNLSSETGSGQVFKLVRQSTPEEVLANVAAVFGVEGTIKKYPDFAETNPGYFFGQSDDPWGYDGKNPVISLWWSGTASWNYSNPIAYPESKCEQTDADGNCTAWTEFQPTPELLPTKDEATAKALEVFNATGLDVSASEIRIDASEWGVSASASMTVDGQPTNVEWYLGWSSTGVLSYAGGHSVAAEAMGTFDTISALSAVDRLADWRWSGSPSGIFYQRFQPPMVAEPAPYVKSGEATADSESSDSSIAIDPMPGEQIEPETVTLTVVESESALLSIWDANGEVWLVPGYILVNDQGWFGAVISLIDGVIELPKETEVDIMPLPADDTGVSNK</sequence>
<feature type="region of interest" description="Disordered" evidence="1">
    <location>
        <begin position="362"/>
        <end position="384"/>
    </location>
</feature>
<evidence type="ECO:0000256" key="1">
    <source>
        <dbReference type="SAM" id="MobiDB-lite"/>
    </source>
</evidence>
<reference evidence="3" key="1">
    <citation type="submission" date="2020-05" db="EMBL/GenBank/DDBJ databases">
        <authorList>
            <person name="Chiriac C."/>
            <person name="Salcher M."/>
            <person name="Ghai R."/>
            <person name="Kavagutti S V."/>
        </authorList>
    </citation>
    <scope>NUCLEOTIDE SEQUENCE</scope>
</reference>
<keyword evidence="2" id="KW-0812">Transmembrane</keyword>
<feature type="compositionally biased region" description="Low complexity" evidence="1">
    <location>
        <begin position="364"/>
        <end position="381"/>
    </location>
</feature>
<keyword evidence="2" id="KW-1133">Transmembrane helix</keyword>
<accession>A0A6J6J1J2</accession>
<gene>
    <name evidence="3" type="ORF">UFOPK2131_00265</name>
</gene>
<keyword evidence="2" id="KW-0472">Membrane</keyword>
<proteinExistence type="predicted"/>
<organism evidence="3">
    <name type="scientific">freshwater metagenome</name>
    <dbReference type="NCBI Taxonomy" id="449393"/>
    <lineage>
        <taxon>unclassified sequences</taxon>
        <taxon>metagenomes</taxon>
        <taxon>ecological metagenomes</taxon>
    </lineage>
</organism>
<name>A0A6J6J1J2_9ZZZZ</name>
<evidence type="ECO:0000313" key="3">
    <source>
        <dbReference type="EMBL" id="CAB4630720.1"/>
    </source>
</evidence>
<dbReference type="EMBL" id="CAEZVT010000011">
    <property type="protein sequence ID" value="CAB4630720.1"/>
    <property type="molecule type" value="Genomic_DNA"/>
</dbReference>
<protein>
    <submittedName>
        <fullName evidence="3">Unannotated protein</fullName>
    </submittedName>
</protein>